<gene>
    <name evidence="4" type="ORF">A3A60_02660</name>
</gene>
<dbReference type="AlphaFoldDB" id="A0A1F5I381"/>
<dbReference type="EMBL" id="MFBS01000006">
    <property type="protein sequence ID" value="OGE10857.1"/>
    <property type="molecule type" value="Genomic_DNA"/>
</dbReference>
<dbReference type="Pfam" id="PF08541">
    <property type="entry name" value="ACP_syn_III_C"/>
    <property type="match status" value="1"/>
</dbReference>
<proteinExistence type="predicted"/>
<dbReference type="SUPFAM" id="SSF53901">
    <property type="entry name" value="Thiolase-like"/>
    <property type="match status" value="2"/>
</dbReference>
<dbReference type="PANTHER" id="PTHR34069">
    <property type="entry name" value="3-OXOACYL-[ACYL-CARRIER-PROTEIN] SYNTHASE 3"/>
    <property type="match status" value="1"/>
</dbReference>
<keyword evidence="2" id="KW-0012">Acyltransferase</keyword>
<comment type="caution">
    <text evidence="4">The sequence shown here is derived from an EMBL/GenBank/DDBJ whole genome shotgun (WGS) entry which is preliminary data.</text>
</comment>
<dbReference type="InterPro" id="IPR013747">
    <property type="entry name" value="ACP_syn_III_C"/>
</dbReference>
<protein>
    <recommendedName>
        <fullName evidence="3">Beta-ketoacyl-[acyl-carrier-protein] synthase III C-terminal domain-containing protein</fullName>
    </recommendedName>
</protein>
<organism evidence="4 5">
    <name type="scientific">Candidatus Curtissbacteria bacterium RIFCSPLOWO2_01_FULL_42_26</name>
    <dbReference type="NCBI Taxonomy" id="1797729"/>
    <lineage>
        <taxon>Bacteria</taxon>
        <taxon>Candidatus Curtissiibacteriota</taxon>
    </lineage>
</organism>
<name>A0A1F5I381_9BACT</name>
<evidence type="ECO:0000256" key="2">
    <source>
        <dbReference type="ARBA" id="ARBA00023315"/>
    </source>
</evidence>
<dbReference type="STRING" id="1797729.A3A60_02660"/>
<dbReference type="PANTHER" id="PTHR34069:SF2">
    <property type="entry name" value="BETA-KETOACYL-[ACYL-CARRIER-PROTEIN] SYNTHASE III"/>
    <property type="match status" value="1"/>
</dbReference>
<evidence type="ECO:0000313" key="4">
    <source>
        <dbReference type="EMBL" id="OGE10857.1"/>
    </source>
</evidence>
<evidence type="ECO:0000256" key="1">
    <source>
        <dbReference type="ARBA" id="ARBA00022679"/>
    </source>
</evidence>
<accession>A0A1F5I381</accession>
<dbReference type="Gene3D" id="3.40.47.10">
    <property type="match status" value="2"/>
</dbReference>
<evidence type="ECO:0000313" key="5">
    <source>
        <dbReference type="Proteomes" id="UP000179227"/>
    </source>
</evidence>
<reference evidence="4 5" key="1">
    <citation type="journal article" date="2016" name="Nat. Commun.">
        <title>Thousands of microbial genomes shed light on interconnected biogeochemical processes in an aquifer system.</title>
        <authorList>
            <person name="Anantharaman K."/>
            <person name="Brown C.T."/>
            <person name="Hug L.A."/>
            <person name="Sharon I."/>
            <person name="Castelle C.J."/>
            <person name="Probst A.J."/>
            <person name="Thomas B.C."/>
            <person name="Singh A."/>
            <person name="Wilkins M.J."/>
            <person name="Karaoz U."/>
            <person name="Brodie E.L."/>
            <person name="Williams K.H."/>
            <person name="Hubbard S.S."/>
            <person name="Banfield J.F."/>
        </authorList>
    </citation>
    <scope>NUCLEOTIDE SEQUENCE [LARGE SCALE GENOMIC DNA]</scope>
</reference>
<dbReference type="GO" id="GO:0016746">
    <property type="term" value="F:acyltransferase activity"/>
    <property type="evidence" value="ECO:0007669"/>
    <property type="project" value="UniProtKB-KW"/>
</dbReference>
<dbReference type="Proteomes" id="UP000179227">
    <property type="component" value="Unassembled WGS sequence"/>
</dbReference>
<evidence type="ECO:0000259" key="3">
    <source>
        <dbReference type="Pfam" id="PF08541"/>
    </source>
</evidence>
<dbReference type="GO" id="GO:0044550">
    <property type="term" value="P:secondary metabolite biosynthetic process"/>
    <property type="evidence" value="ECO:0007669"/>
    <property type="project" value="TreeGrafter"/>
</dbReference>
<feature type="domain" description="Beta-ketoacyl-[acyl-carrier-protein] synthase III C-terminal" evidence="3">
    <location>
        <begin position="277"/>
        <end position="357"/>
    </location>
</feature>
<dbReference type="InterPro" id="IPR016039">
    <property type="entry name" value="Thiolase-like"/>
</dbReference>
<sequence>MVALQKEHEALPEEISRIPAFTVLGPISVDNFQLADFYRRKVSSGTGKEITPRGIFEITGIEKRYRLQPLGVTPRSIEETIPNLATDLAEGLMLTGKIDPADLDYIFTCTSYPIGKKISSRVKNHLEADCTSMDVYAACSGPGYLLYRLARVREQLGEEVNILLTAVEHYSAKIHELDLNNSIFSDGATAVVLRLGKDFEISSSRYIFELNNKAIRMPIDYSRIPKGSLVMENIPHDVPFFKMHGPTVLRWFYTTPVQIMQEMYTEAVDGHNGNIQIVTHQGSGRIIRNIKEQMAARNIDAHLSAQTVEKIGNLASGSSLAEFSALVNNPETHLKKGDKIIFMCFGAGLAVTAVTLEVLRDLN</sequence>
<keyword evidence="1" id="KW-0808">Transferase</keyword>